<evidence type="ECO:0000256" key="1">
    <source>
        <dbReference type="SAM" id="Coils"/>
    </source>
</evidence>
<evidence type="ECO:0000313" key="4">
    <source>
        <dbReference type="Proteomes" id="UP000054481"/>
    </source>
</evidence>
<accession>A0A0F7ZPR3</accession>
<feature type="compositionally biased region" description="Basic and acidic residues" evidence="2">
    <location>
        <begin position="288"/>
        <end position="304"/>
    </location>
</feature>
<gene>
    <name evidence="3" type="ORF">HIM_04774</name>
</gene>
<feature type="region of interest" description="Disordered" evidence="2">
    <location>
        <begin position="241"/>
        <end position="260"/>
    </location>
</feature>
<feature type="region of interest" description="Disordered" evidence="2">
    <location>
        <begin position="1"/>
        <end position="117"/>
    </location>
</feature>
<dbReference type="AlphaFoldDB" id="A0A0F7ZPR3"/>
<keyword evidence="1" id="KW-0175">Coiled coil</keyword>
<evidence type="ECO:0000313" key="3">
    <source>
        <dbReference type="EMBL" id="KJZ75950.1"/>
    </source>
</evidence>
<feature type="compositionally biased region" description="Basic and acidic residues" evidence="2">
    <location>
        <begin position="517"/>
        <end position="538"/>
    </location>
</feature>
<name>A0A0F7ZPR3_9HYPO</name>
<dbReference type="Proteomes" id="UP000054481">
    <property type="component" value="Unassembled WGS sequence"/>
</dbReference>
<organism evidence="3 4">
    <name type="scientific">Hirsutella minnesotensis 3608</name>
    <dbReference type="NCBI Taxonomy" id="1043627"/>
    <lineage>
        <taxon>Eukaryota</taxon>
        <taxon>Fungi</taxon>
        <taxon>Dikarya</taxon>
        <taxon>Ascomycota</taxon>
        <taxon>Pezizomycotina</taxon>
        <taxon>Sordariomycetes</taxon>
        <taxon>Hypocreomycetidae</taxon>
        <taxon>Hypocreales</taxon>
        <taxon>Ophiocordycipitaceae</taxon>
        <taxon>Hirsutella</taxon>
    </lineage>
</organism>
<protein>
    <submittedName>
        <fullName evidence="3">Uncharacterized protein</fullName>
    </submittedName>
</protein>
<proteinExistence type="predicted"/>
<feature type="compositionally biased region" description="Basic and acidic residues" evidence="2">
    <location>
        <begin position="545"/>
        <end position="567"/>
    </location>
</feature>
<sequence length="740" mass="83206">MSANAETDPSPEQAEGLPEPVGENLDHELAKSMSDSDIFPASEPAESPVDSSGQDPAGEVADTTSESAELEPSPIPTKDLAQELAAADFDDETVDGKYKDPSTPKQPRRDTLDIMASSDEESFIASSKGTYTYTALREHMQKCKALQDQNRANGVSHSDDRFAEETSCISELINELLEKCETHTSRTEDGPDAHLKTNCEDIRCQEVIEDLQERNEERLHLLRAVQKVLVLTHKNFALSSRDVEEERPQIEEETRIEEETHRFQGIEGELTGGLGRIARLEAENRRLKSELNRERSQSRAEPSSRRFLGGHEVPQLQPPVLPAEVCETPTKAKSRDRPSFPFPDQPKEVPEPSTSEVRNNKGEESELDSQPDEGCSPTWTRPPELAEFDGSGESLLDYHRSVASESPVTQSILNAPYGAVTKVLFKEETNAKLQDWKNKAEAETQRAEEAVKQVANLETRLEDERDVVAKLRKELEECRAQVQLSQSISSRPEAVATFDESSNQFSVITYKSVEVTPDHDGVKRPWSEHGESPGESPRDPLSMIGHKDEGTPQHDGMKHPSGEHGESPGDPCGGSPHDSKAHSRPTAIHSMLREEILAWFDVYHLFVFLITWPMQRMLTAIGKCQQGSSPAGPDLPFRPTRLLRFVRYLAILLTVNAYLSFELERLIWVQANARTRVHVLEHLHDDSRWWWWSTLGLKTQVSWEKLREVSAMVTAHTMDMWMPWAGRFSVEWMKGVWDSG</sequence>
<feature type="region of interest" description="Disordered" evidence="2">
    <location>
        <begin position="517"/>
        <end position="585"/>
    </location>
</feature>
<feature type="coiled-coil region" evidence="1">
    <location>
        <begin position="426"/>
        <end position="488"/>
    </location>
</feature>
<feature type="region of interest" description="Disordered" evidence="2">
    <location>
        <begin position="288"/>
        <end position="393"/>
    </location>
</feature>
<keyword evidence="4" id="KW-1185">Reference proteome</keyword>
<reference evidence="3 4" key="1">
    <citation type="journal article" date="2014" name="Genome Biol. Evol.">
        <title>Comparative genomics and transcriptomics analyses reveal divergent lifestyle features of nematode endoparasitic fungus Hirsutella minnesotensis.</title>
        <authorList>
            <person name="Lai Y."/>
            <person name="Liu K."/>
            <person name="Zhang X."/>
            <person name="Zhang X."/>
            <person name="Li K."/>
            <person name="Wang N."/>
            <person name="Shu C."/>
            <person name="Wu Y."/>
            <person name="Wang C."/>
            <person name="Bushley K.E."/>
            <person name="Xiang M."/>
            <person name="Liu X."/>
        </authorList>
    </citation>
    <scope>NUCLEOTIDE SEQUENCE [LARGE SCALE GENOMIC DNA]</scope>
    <source>
        <strain evidence="3 4">3608</strain>
    </source>
</reference>
<feature type="compositionally biased region" description="Basic and acidic residues" evidence="2">
    <location>
        <begin position="94"/>
        <end position="112"/>
    </location>
</feature>
<evidence type="ECO:0000256" key="2">
    <source>
        <dbReference type="SAM" id="MobiDB-lite"/>
    </source>
</evidence>
<dbReference type="EMBL" id="KQ030514">
    <property type="protein sequence ID" value="KJZ75950.1"/>
    <property type="molecule type" value="Genomic_DNA"/>
</dbReference>